<name>A0A6S4UP75_ACIPI</name>
<evidence type="ECO:0000313" key="2">
    <source>
        <dbReference type="Proteomes" id="UP000515758"/>
    </source>
</evidence>
<dbReference type="EMBL" id="AP021936">
    <property type="protein sequence ID" value="BBQ50141.1"/>
    <property type="molecule type" value="Genomic_DNA"/>
</dbReference>
<dbReference type="Proteomes" id="UP000515758">
    <property type="component" value="Chromosome"/>
</dbReference>
<reference evidence="1 2" key="1">
    <citation type="submission" date="2019-12" db="EMBL/GenBank/DDBJ databases">
        <title>complete genome sequences of Acinetobacter pittii str. WP2-W18-ESBL-11 isolated from wastewater treatment plant effluent.</title>
        <authorList>
            <person name="Sekizuka T."/>
            <person name="Itokawa K."/>
            <person name="Yatsu K."/>
            <person name="Inamine Y."/>
            <person name="Kuroda M."/>
        </authorList>
    </citation>
    <scope>NUCLEOTIDE SEQUENCE [LARGE SCALE GENOMIC DNA]</scope>
    <source>
        <strain evidence="1 2">WP2-W18-ESBL-11</strain>
    </source>
</reference>
<organism evidence="1 2">
    <name type="scientific">Acinetobacter pittii</name>
    <name type="common">Acinetobacter genomosp. 3</name>
    <dbReference type="NCBI Taxonomy" id="48296"/>
    <lineage>
        <taxon>Bacteria</taxon>
        <taxon>Pseudomonadati</taxon>
        <taxon>Pseudomonadota</taxon>
        <taxon>Gammaproteobacteria</taxon>
        <taxon>Moraxellales</taxon>
        <taxon>Moraxellaceae</taxon>
        <taxon>Acinetobacter</taxon>
        <taxon>Acinetobacter calcoaceticus/baumannii complex</taxon>
    </lineage>
</organism>
<proteinExistence type="predicted"/>
<gene>
    <name evidence="1" type="ORF">WP2W18E11_31390</name>
</gene>
<accession>A0A6S4UP75</accession>
<protein>
    <submittedName>
        <fullName evidence="1">Uncharacterized protein</fullName>
    </submittedName>
</protein>
<sequence>MHFQSVRQSFDEYVLRFDSFPDLIFMGRNYFYDFFNEVNNLKKLYDVDNWKVLNDPKNKNYEILGCKVIIVNDELYSFGFFEFEDLEKAKEYIIDKNYRNSHYRLSLQKCRNDIDHKSWDPVPPTEPRTNFIINIPFFVIEAFKLEQLSKKEIEDRKDNYKLRKGIYEPETRF</sequence>
<evidence type="ECO:0000313" key="1">
    <source>
        <dbReference type="EMBL" id="BBQ50141.1"/>
    </source>
</evidence>
<dbReference type="RefSeq" id="WP_068544546.1">
    <property type="nucleotide sequence ID" value="NZ_AP021936.1"/>
</dbReference>
<dbReference type="AlphaFoldDB" id="A0A6S4UP75"/>